<dbReference type="Gene3D" id="1.10.1000.11">
    <property type="entry name" value="Arf Nucleotide-binding Site Opener,domain 2"/>
    <property type="match status" value="1"/>
</dbReference>
<dbReference type="InterPro" id="IPR011108">
    <property type="entry name" value="RMMBL"/>
</dbReference>
<dbReference type="Pfam" id="PF16661">
    <property type="entry name" value="Lactamase_B_6"/>
    <property type="match status" value="1"/>
</dbReference>
<evidence type="ECO:0000259" key="17">
    <source>
        <dbReference type="PROSITE" id="PS50114"/>
    </source>
</evidence>
<dbReference type="InterPro" id="IPR050698">
    <property type="entry name" value="MBL"/>
</dbReference>
<dbReference type="SMART" id="SM00222">
    <property type="entry name" value="Sec7"/>
    <property type="match status" value="1"/>
</dbReference>
<feature type="compositionally biased region" description="Basic and acidic residues" evidence="16">
    <location>
        <begin position="1366"/>
        <end position="1376"/>
    </location>
</feature>
<feature type="region of interest" description="Disordered" evidence="16">
    <location>
        <begin position="575"/>
        <end position="708"/>
    </location>
</feature>
<keyword evidence="10" id="KW-0862">Zinc</keyword>
<proteinExistence type="inferred from homology"/>
<dbReference type="GO" id="GO:0006398">
    <property type="term" value="P:mRNA 3'-end processing by stem-loop binding and cleavage"/>
    <property type="evidence" value="ECO:0007669"/>
    <property type="project" value="TreeGrafter"/>
</dbReference>
<feature type="compositionally biased region" description="Basic and acidic residues" evidence="16">
    <location>
        <begin position="457"/>
        <end position="467"/>
    </location>
</feature>
<feature type="region of interest" description="Disordered" evidence="16">
    <location>
        <begin position="201"/>
        <end position="244"/>
    </location>
</feature>
<evidence type="ECO:0000256" key="7">
    <source>
        <dbReference type="ARBA" id="ARBA00022759"/>
    </source>
</evidence>
<feature type="compositionally biased region" description="Polar residues" evidence="16">
    <location>
        <begin position="605"/>
        <end position="641"/>
    </location>
</feature>
<dbReference type="InterPro" id="IPR041681">
    <property type="entry name" value="PH_9"/>
</dbReference>
<dbReference type="PROSITE" id="PS50114">
    <property type="entry name" value="GATA_ZN_FINGER_2"/>
    <property type="match status" value="1"/>
</dbReference>
<dbReference type="SUPFAM" id="SSF48425">
    <property type="entry name" value="Sec7 domain"/>
    <property type="match status" value="1"/>
</dbReference>
<feature type="region of interest" description="Disordered" evidence="16">
    <location>
        <begin position="1399"/>
        <end position="1420"/>
    </location>
</feature>
<evidence type="ECO:0000313" key="19">
    <source>
        <dbReference type="EMBL" id="KAF7288633.1"/>
    </source>
</evidence>
<feature type="region of interest" description="Disordered" evidence="16">
    <location>
        <begin position="1357"/>
        <end position="1379"/>
    </location>
</feature>
<feature type="compositionally biased region" description="Basic and acidic residues" evidence="16">
    <location>
        <begin position="235"/>
        <end position="244"/>
    </location>
</feature>
<dbReference type="Pfam" id="PF11718">
    <property type="entry name" value="CPSF73-100_C"/>
    <property type="match status" value="1"/>
</dbReference>
<dbReference type="PROSITE" id="PS50190">
    <property type="entry name" value="SEC7"/>
    <property type="match status" value="1"/>
</dbReference>
<evidence type="ECO:0000256" key="14">
    <source>
        <dbReference type="ARBA" id="ARBA00075008"/>
    </source>
</evidence>
<dbReference type="GO" id="GO:0032012">
    <property type="term" value="P:regulation of ARF protein signal transduction"/>
    <property type="evidence" value="ECO:0007669"/>
    <property type="project" value="InterPro"/>
</dbReference>
<feature type="region of interest" description="Disordered" evidence="16">
    <location>
        <begin position="1977"/>
        <end position="2021"/>
    </location>
</feature>
<dbReference type="GO" id="GO:0004521">
    <property type="term" value="F:RNA endonuclease activity"/>
    <property type="evidence" value="ECO:0007669"/>
    <property type="project" value="TreeGrafter"/>
</dbReference>
<keyword evidence="9" id="KW-0378">Hydrolase</keyword>
<keyword evidence="11" id="KW-0539">Nucleus</keyword>
<feature type="domain" description="GATA-type" evidence="17">
    <location>
        <begin position="710"/>
        <end position="757"/>
    </location>
</feature>
<feature type="compositionally biased region" description="Basic and acidic residues" evidence="16">
    <location>
        <begin position="2443"/>
        <end position="2460"/>
    </location>
</feature>
<dbReference type="GO" id="GO:0043565">
    <property type="term" value="F:sequence-specific DNA binding"/>
    <property type="evidence" value="ECO:0007669"/>
    <property type="project" value="InterPro"/>
</dbReference>
<feature type="region of interest" description="Disordered" evidence="16">
    <location>
        <begin position="1184"/>
        <end position="1203"/>
    </location>
</feature>
<dbReference type="InterPro" id="IPR000904">
    <property type="entry name" value="Sec7_dom"/>
</dbReference>
<dbReference type="PANTHER" id="PTHR11203">
    <property type="entry name" value="CLEAVAGE AND POLYADENYLATION SPECIFICITY FACTOR FAMILY MEMBER"/>
    <property type="match status" value="1"/>
</dbReference>
<dbReference type="Gene3D" id="3.30.50.10">
    <property type="entry name" value="Erythroid Transcription Factor GATA-1, subunit A"/>
    <property type="match status" value="1"/>
</dbReference>
<dbReference type="Gene3D" id="2.30.29.30">
    <property type="entry name" value="Pleckstrin-homology domain (PH domain)/Phosphotyrosine-binding domain (PTB)"/>
    <property type="match status" value="1"/>
</dbReference>
<reference evidence="19" key="1">
    <citation type="submission" date="2020-05" db="EMBL/GenBank/DDBJ databases">
        <title>Mycena genomes resolve the evolution of fungal bioluminescence.</title>
        <authorList>
            <person name="Tsai I.J."/>
        </authorList>
    </citation>
    <scope>NUCLEOTIDE SEQUENCE</scope>
    <source>
        <strain evidence="19">110903Hualien_Pintung</strain>
    </source>
</reference>
<feature type="region of interest" description="Disordered" evidence="16">
    <location>
        <begin position="457"/>
        <end position="488"/>
    </location>
</feature>
<dbReference type="InterPro" id="IPR011993">
    <property type="entry name" value="PH-like_dom_sf"/>
</dbReference>
<dbReference type="InterPro" id="IPR035999">
    <property type="entry name" value="Sec7_dom_sf"/>
</dbReference>
<evidence type="ECO:0000256" key="12">
    <source>
        <dbReference type="ARBA" id="ARBA00032592"/>
    </source>
</evidence>
<evidence type="ECO:0000256" key="3">
    <source>
        <dbReference type="ARBA" id="ARBA00018311"/>
    </source>
</evidence>
<evidence type="ECO:0000256" key="9">
    <source>
        <dbReference type="ARBA" id="ARBA00022801"/>
    </source>
</evidence>
<feature type="compositionally biased region" description="Low complexity" evidence="16">
    <location>
        <begin position="479"/>
        <end position="488"/>
    </location>
</feature>
<evidence type="ECO:0000259" key="18">
    <source>
        <dbReference type="PROSITE" id="PS50190"/>
    </source>
</evidence>
<dbReference type="GO" id="GO:0008270">
    <property type="term" value="F:zinc ion binding"/>
    <property type="evidence" value="ECO:0007669"/>
    <property type="project" value="UniProtKB-KW"/>
</dbReference>
<evidence type="ECO:0000256" key="16">
    <source>
        <dbReference type="SAM" id="MobiDB-lite"/>
    </source>
</evidence>
<feature type="compositionally biased region" description="Polar residues" evidence="16">
    <location>
        <begin position="874"/>
        <end position="897"/>
    </location>
</feature>
<dbReference type="Pfam" id="PF07521">
    <property type="entry name" value="RMMBL"/>
    <property type="match status" value="1"/>
</dbReference>
<dbReference type="InterPro" id="IPR022712">
    <property type="entry name" value="Beta_Casp"/>
</dbReference>
<dbReference type="PROSITE" id="PS00344">
    <property type="entry name" value="GATA_ZN_FINGER_1"/>
    <property type="match status" value="1"/>
</dbReference>
<dbReference type="GO" id="GO:0003723">
    <property type="term" value="F:RNA binding"/>
    <property type="evidence" value="ECO:0007669"/>
    <property type="project" value="TreeGrafter"/>
</dbReference>
<dbReference type="OrthoDB" id="2157641at2759"/>
<dbReference type="Pfam" id="PF10996">
    <property type="entry name" value="Beta-Casp"/>
    <property type="match status" value="1"/>
</dbReference>
<feature type="region of interest" description="Disordered" evidence="16">
    <location>
        <begin position="1457"/>
        <end position="1534"/>
    </location>
</feature>
<feature type="region of interest" description="Disordered" evidence="16">
    <location>
        <begin position="2041"/>
        <end position="2160"/>
    </location>
</feature>
<dbReference type="InterPro" id="IPR021718">
    <property type="entry name" value="CPSF73-100_C"/>
</dbReference>
<accession>A0A8H6VSP6</accession>
<dbReference type="SMART" id="SM01098">
    <property type="entry name" value="CPSF73-100_C"/>
    <property type="match status" value="1"/>
</dbReference>
<feature type="compositionally biased region" description="Basic residues" evidence="16">
    <location>
        <begin position="2461"/>
        <end position="2474"/>
    </location>
</feature>
<evidence type="ECO:0000256" key="11">
    <source>
        <dbReference type="ARBA" id="ARBA00023242"/>
    </source>
</evidence>
<feature type="compositionally biased region" description="Basic and acidic residues" evidence="16">
    <location>
        <begin position="2092"/>
        <end position="2101"/>
    </location>
</feature>
<comment type="caution">
    <text evidence="19">The sequence shown here is derived from an EMBL/GenBank/DDBJ whole genome shotgun (WGS) entry which is preliminary data.</text>
</comment>
<dbReference type="Pfam" id="PF01369">
    <property type="entry name" value="Sec7"/>
    <property type="match status" value="1"/>
</dbReference>
<feature type="compositionally biased region" description="Low complexity" evidence="16">
    <location>
        <begin position="669"/>
        <end position="690"/>
    </location>
</feature>
<evidence type="ECO:0000256" key="2">
    <source>
        <dbReference type="ARBA" id="ARBA00010624"/>
    </source>
</evidence>
<feature type="region of interest" description="Disordered" evidence="16">
    <location>
        <begin position="278"/>
        <end position="300"/>
    </location>
</feature>
<comment type="subcellular location">
    <subcellularLocation>
        <location evidence="1">Nucleus</location>
    </subcellularLocation>
</comment>
<dbReference type="GO" id="GO:0005085">
    <property type="term" value="F:guanyl-nucleotide exchange factor activity"/>
    <property type="evidence" value="ECO:0007669"/>
    <property type="project" value="InterPro"/>
</dbReference>
<dbReference type="GO" id="GO:0006355">
    <property type="term" value="P:regulation of DNA-templated transcription"/>
    <property type="evidence" value="ECO:0007669"/>
    <property type="project" value="InterPro"/>
</dbReference>
<dbReference type="Pfam" id="PF08550">
    <property type="entry name" value="GATA_AreA"/>
    <property type="match status" value="1"/>
</dbReference>
<sequence length="3458" mass="378413">MPPPPFNPEARAGSAWPSEPHSRASVNADWFAGPLDSHMFAALDANGVLPAPGTYSQYPTRPNVVVQPSSQWPAAYPQFPRQAPAAPRAAFTRHENLPPSLWMSPVTTAPAIAEPVRSPISPIASKSPQFNDIFEDMFPPPDVPPPARVSGSPELTPARPDTVDNPVTKIWKLYSHHQTTQPNAARIANISWRMLGLKLKDKERDNSAPSTATESVADTPSPSTEASVKTESVVPDERGRRIDKGKAKVQVFGFDGHTQDGADDDDVIPMDWRAMSRSRSRTMDWTPASRSRSRPADSFDHAATFDGSHVAFPTFRGGSSKQGPIPIPSVASAGRRSPPYPHSELSSVYEDHADVGAHSLDARYMHSLQQYPHSVHNYTSPTFAPSSLPSFGLHGLTRQPSSAGPPPTDQRGFPRHVRKTSFDHTVSKEGTFAAIGGRHQVNGKPLSPDSLLGTKRRAEAPHDESLLRADPSNLDGHPPFEQSSSFPSSSFNFSFPPYEGLFSTTPEFPPSAPPSRFQYPPASSSPAEGLSAAAAAASAVMAESYAQLSAANLAGVDDNYRQLMGLVYPETGRSAGPAQNPYTHVDPTQILAGPPSDNAYPSFHASPSSDGWGNGVNSSSHASPEPHTVSNASTPPSTEGTLPTGRKYVPLKADTSKRKQSLPSASAITNTNSAGPSSSSPGALRSSTSTPDLPERKPVGGDDGEVPTLCTNCQTTNTPLWRRDPEGQPLCNACGLFYKLHGVVRPLSLKTDVIKKRNRASGAPSAGSRKSASGSGPKIASSTTRPRSSSNSTSGAARVVAGGNGAMALKRQRRTSTSQTASLGRFTTVVVTVSLDLSTLALLRPDASGRTDFESLLRGDSTVRLRELDVSQLGVESSPSPRRQPGTPTVTPATPNNRDYDSGDSSYDPKRRSMYRSPGSASSPDLATLLRKERGSNAPPASKGKNKLQRTTTNGEDKEKPAKSSVRAKTSALLGKMLGSGTVRERSKTDAEKYGFYDPPPVPPLPVQLNRATPVGSPIADVFASPKPLPPINRGSDDDSMVIVDSPNVPRSRRSMSVSEVERPLLAPAAEIQPRPATARTRTEPPLLTLQLPQSEDEDAIVPPRSTSLNMSPRTTSPRIPRQTSSPLRTRSGHSSFGSNAPSSHLRILHGSSASVSEPSLVPAVDSGIFKDLSVNDLALTRMSSSSHSHSRASDDPDEDPEIRGKELAARCWKEDEDFLGKEKIAEWLGGIGAVNKVALHHYLNCFDFSGLRLDFAFRRLCAKLFLKAETQQVDRILQQFSRRYWECNPTGLYGSANIVHAVSYSLLLLNTDLHVADLQSRMSRAQFVRNTLAAIQMQLDPPATQASNTDLTHDSNAVPGVETGEAPHIRSKRSDSMTSWHSVSPEAVAAVSAASTTMSSPAANGSTPSIQVSAAGHEAQPSVSSIVYGRTWESDMESLLKEMYNAVKNQQILQPLNSSRSSMGSLSPGPSAMLRNRSQRGPPDRLATLKRGSIRGLQSILGTQQSSPYSSNSSIDGRTSPSPSFATSTNEVPYNSSSSFLTPTLGFASNLSHTIIREAQEDDDRSVHSDDSTSTSISISDEELALLGAPWAKEGMLCRKQYWESVGKRAKDKAWMDVFVVIQKGELNMFVFGENGPGSSGAVGGGNWLSNANSVGAVLLAHSLAHALPSPGYNRQRPHCMVLTLANGGVYFFQAGTEELVNEWVSTCNYWAARTSKEPLAGGVSNMEYGWNRIDDSSHTRAHSETEVDPSDVMSVRSGRSTRSRFGWRDGMATMRGSTSPWADRILINDWKPPLPPTVASPHDEETQLEALRKHVASLKHDLKQHNEYREPMSALYQPRSANATKAQSNWEKKSQWLLTEIVKYDSYIDSLQLAMTLRLKKRGEKALERALNGRVGEESPSGKNGKWKVLNYLESMSLAGQMDVERPRSIVDGDDYAYKSGAMFSPQAQSRTSEALRELAGSPVSYHAGPLLRRAHEEDADSTAQNGQRSEFGAAAEPGPLDAPGPHYPSYDSGPSFGNLGPDAVNTFNNVMMSTWTPTWTQQNKPVPDIPASNTALSPGYTKVPLPDSVASPRGTTYEIEIQPPSSPRSRAEQAEPDLRPTSPQSARSRMTKMTEKAPESKAAPSDSPSKVGQRASGDKTPARSTFSGNGAHRPFSPYRHAATTEDLLHAAIRGRAIVLPESTTPPKPPSVAPSVSPSQRTARSPKKAASVTQSRPAGSVVEPAQPRPPSPNDLDQEEARIVRDALASRSRTPRTSHYTPSALGSDIMNSHFHDMDLCILLHQENDPNAHEVVKKALRKAIRQRSIKEYRKMHDHDPSIHLTREELGEDEPPKWAADIKRELVLMQQRIESLGPKIEGLKTTSHMDESKHEDEYDGGETEHPATRTINIHTEPTNTLADSVYHHPETEVLIDEEGSDDGTEMPAPPPLRTESDALSQHNIGRDDSPGQRYLEEEFYKLRQKPRGTNSHHSHHSWEVARDEEDEEHENGPSPTGLETIPDRDSNAGETAPAPEAAQPQWNAGDESQALLPPWQRIHQRLLSWAIIWPLGDFDAALNSTTRGQQVNEVALTIWSTQTYKRYVRAKLTESPQGVVDRLFVPPNMADAISNAVFNGRHGDACGMLRDLWSPFGLEGMPRLLVVLAKHRSDPNHWVVHRFSLPDGALTTYDSYPERTLPDGRPLGWWFAIRVAWPNAIYPSPDHLMQKMVRLHRPMQLAVDNSVAACGLWRNILMGSRAERSLDLERLRDLINTEVKNLRQKKQYRGKTIVCDTGVHPAYSGMASLPFIDELDWSTVDAILITHFHLDHAAALTYITEKTNFRDGKGRVYMTHPTKALHKFMMADFVRMSSSSSDALFSPIDMAMSLSSIVPVSVHQLITPCPGVSFTPYHAGHVLGACMYLIDIAGLKILYTGDYSREEDRHLVKAELPPIRPDVLIVESTYGVQSLEGRPEKEHRFTSLVHQIIRRGGHVLLPTFALGRAQELLLILDEYWKRHPDLHNVPIYYASGLARKSMAVYQTYIHTMNSNIRTRFAKRDNPFVFKYISNLPQPRGWEKKIADGPPCVVLASPGFMQSGPSRELFELWAPDSRNGLIVTGYSVEGTLARDIINEPEEFESVKGGMIPRKISVAYISFSAHVDYSQNSEFIELVKAQHVLVHGEQTAMARLRAAMTSRYKERDEDVKIHTPRNLETLTLSFRGERVAKAIGALADKQPRPNDILSGLLVSKDFSYTLLDPKDLRDFAGLSTCTVTQRQKVALGVGWELVRWHLEGMFGEIEEGQDKEGVRTMRILGAVDVRWTQEHEITLEWDSSASNDMLADSTLALITGIDQSPASVKLTCQPHDHPHSDHNDSIRREHRIAWFFEAHFEEVELHEGDELEQGEDVKGCTLVVTLDDALAVIDLDALVVHCSNDSLKKRVETVLDMAVTTITSTTQAFVSIVGFEDSNIPSEETEVVAKDSE</sequence>
<evidence type="ECO:0000313" key="20">
    <source>
        <dbReference type="Proteomes" id="UP000613580"/>
    </source>
</evidence>
<dbReference type="InterPro" id="IPR000679">
    <property type="entry name" value="Znf_GATA"/>
</dbReference>
<feature type="region of interest" description="Disordered" evidence="16">
    <location>
        <begin position="871"/>
        <end position="973"/>
    </location>
</feature>
<feature type="region of interest" description="Disordered" evidence="16">
    <location>
        <begin position="2415"/>
        <end position="2522"/>
    </location>
</feature>
<comment type="similarity">
    <text evidence="2">Belongs to the metallo-beta-lactamase superfamily. RNA-metabolizing metallo-beta-lactamase-like family. CPSF2/YSH1 subfamily.</text>
</comment>
<dbReference type="InterPro" id="IPR013860">
    <property type="entry name" value="AreA_GATA"/>
</dbReference>
<dbReference type="Gene3D" id="3.40.50.10890">
    <property type="match status" value="1"/>
</dbReference>
<feature type="compositionally biased region" description="Basic and acidic residues" evidence="16">
    <location>
        <begin position="2366"/>
        <end position="2384"/>
    </location>
</feature>
<gene>
    <name evidence="19" type="ORF">HMN09_01369200</name>
</gene>
<keyword evidence="7" id="KW-0255">Endonuclease</keyword>
<dbReference type="Proteomes" id="UP000613580">
    <property type="component" value="Unassembled WGS sequence"/>
</dbReference>
<feature type="compositionally biased region" description="Low complexity" evidence="16">
    <location>
        <begin position="2507"/>
        <end position="2522"/>
    </location>
</feature>
<feature type="region of interest" description="Disordered" evidence="16">
    <location>
        <begin position="1"/>
        <end position="23"/>
    </location>
</feature>
<feature type="region of interest" description="Disordered" evidence="16">
    <location>
        <begin position="1067"/>
        <end position="1144"/>
    </location>
</feature>
<feature type="compositionally biased region" description="Low complexity" evidence="16">
    <location>
        <begin position="760"/>
        <end position="799"/>
    </location>
</feature>
<feature type="domain" description="SEC7" evidence="18">
    <location>
        <begin position="1196"/>
        <end position="1355"/>
    </location>
</feature>
<dbReference type="SMART" id="SM01027">
    <property type="entry name" value="Beta-Casp"/>
    <property type="match status" value="1"/>
</dbReference>
<dbReference type="InterPro" id="IPR013088">
    <property type="entry name" value="Znf_NHR/GATA"/>
</dbReference>
<feature type="region of interest" description="Disordered" evidence="16">
    <location>
        <begin position="142"/>
        <end position="163"/>
    </location>
</feature>
<evidence type="ECO:0000256" key="6">
    <source>
        <dbReference type="ARBA" id="ARBA00022723"/>
    </source>
</evidence>
<feature type="region of interest" description="Disordered" evidence="16">
    <location>
        <begin position="502"/>
        <end position="527"/>
    </location>
</feature>
<feature type="compositionally biased region" description="Low complexity" evidence="16">
    <location>
        <begin position="1459"/>
        <end position="1472"/>
    </location>
</feature>
<evidence type="ECO:0000256" key="8">
    <source>
        <dbReference type="ARBA" id="ARBA00022771"/>
    </source>
</evidence>
<feature type="region of interest" description="Disordered" evidence="16">
    <location>
        <begin position="756"/>
        <end position="799"/>
    </location>
</feature>
<dbReference type="EMBL" id="JACAZE010000032">
    <property type="protein sequence ID" value="KAF7288633.1"/>
    <property type="molecule type" value="Genomic_DNA"/>
</dbReference>
<dbReference type="Pfam" id="PF15410">
    <property type="entry name" value="PH_9"/>
    <property type="match status" value="1"/>
</dbReference>
<feature type="region of interest" description="Disordered" evidence="16">
    <location>
        <begin position="313"/>
        <end position="342"/>
    </location>
</feature>
<dbReference type="InterPro" id="IPR001279">
    <property type="entry name" value="Metallo-B-lactamas"/>
</dbReference>
<dbReference type="Pfam" id="PF00320">
    <property type="entry name" value="GATA"/>
    <property type="match status" value="1"/>
</dbReference>
<feature type="compositionally biased region" description="Polar residues" evidence="16">
    <location>
        <begin position="1516"/>
        <end position="1534"/>
    </location>
</feature>
<dbReference type="SMART" id="SM00849">
    <property type="entry name" value="Lactamase_B"/>
    <property type="match status" value="1"/>
</dbReference>
<keyword evidence="4" id="KW-0507">mRNA processing</keyword>
<feature type="compositionally biased region" description="Polar residues" evidence="16">
    <location>
        <begin position="207"/>
        <end position="230"/>
    </location>
</feature>
<evidence type="ECO:0000256" key="10">
    <source>
        <dbReference type="ARBA" id="ARBA00022833"/>
    </source>
</evidence>
<feature type="region of interest" description="Disordered" evidence="16">
    <location>
        <begin position="392"/>
        <end position="415"/>
    </location>
</feature>
<feature type="region of interest" description="Disordered" evidence="16">
    <location>
        <begin position="2183"/>
        <end position="2240"/>
    </location>
</feature>
<dbReference type="GO" id="GO:0004534">
    <property type="term" value="F:5'-3' RNA exonuclease activity"/>
    <property type="evidence" value="ECO:0007669"/>
    <property type="project" value="TreeGrafter"/>
</dbReference>
<evidence type="ECO:0000256" key="1">
    <source>
        <dbReference type="ARBA" id="ARBA00004123"/>
    </source>
</evidence>
<keyword evidence="5" id="KW-0540">Nuclease</keyword>
<dbReference type="SUPFAM" id="SSF57716">
    <property type="entry name" value="Glucocorticoid receptor-like (DNA-binding domain)"/>
    <property type="match status" value="1"/>
</dbReference>
<feature type="compositionally biased region" description="Low complexity" evidence="16">
    <location>
        <begin position="1084"/>
        <end position="1094"/>
    </location>
</feature>
<evidence type="ECO:0000256" key="13">
    <source>
        <dbReference type="ARBA" id="ARBA00069466"/>
    </source>
</evidence>
<feature type="region of interest" description="Disordered" evidence="16">
    <location>
        <begin position="2365"/>
        <end position="2384"/>
    </location>
</feature>
<dbReference type="PRINTS" id="PR00619">
    <property type="entry name" value="GATAZNFINGER"/>
</dbReference>
<dbReference type="InterPro" id="IPR023394">
    <property type="entry name" value="Sec7_C_sf"/>
</dbReference>
<protein>
    <recommendedName>
        <fullName evidence="3">Endoribonuclease YSH1</fullName>
    </recommendedName>
    <alternativeName>
        <fullName evidence="13">Endoribonuclease ysh1</fullName>
    </alternativeName>
    <alternativeName>
        <fullName evidence="12 14">mRNA 3'-end-processing protein YSH1</fullName>
    </alternativeName>
</protein>
<dbReference type="SMART" id="SM00401">
    <property type="entry name" value="ZnF_GATA"/>
    <property type="match status" value="1"/>
</dbReference>
<dbReference type="InterPro" id="IPR036866">
    <property type="entry name" value="RibonucZ/Hydroxyglut_hydro"/>
</dbReference>
<evidence type="ECO:0000256" key="15">
    <source>
        <dbReference type="PROSITE-ProRule" id="PRU00094"/>
    </source>
</evidence>
<organism evidence="19 20">
    <name type="scientific">Mycena chlorophos</name>
    <name type="common">Agaric fungus</name>
    <name type="synonym">Agaricus chlorophos</name>
    <dbReference type="NCBI Taxonomy" id="658473"/>
    <lineage>
        <taxon>Eukaryota</taxon>
        <taxon>Fungi</taxon>
        <taxon>Dikarya</taxon>
        <taxon>Basidiomycota</taxon>
        <taxon>Agaricomycotina</taxon>
        <taxon>Agaricomycetes</taxon>
        <taxon>Agaricomycetidae</taxon>
        <taxon>Agaricales</taxon>
        <taxon>Marasmiineae</taxon>
        <taxon>Mycenaceae</taxon>
        <taxon>Mycena</taxon>
    </lineage>
</organism>
<keyword evidence="8 15" id="KW-0863">Zinc-finger</keyword>
<evidence type="ECO:0000256" key="4">
    <source>
        <dbReference type="ARBA" id="ARBA00022664"/>
    </source>
</evidence>
<dbReference type="CDD" id="cd00202">
    <property type="entry name" value="ZnF_GATA"/>
    <property type="match status" value="1"/>
</dbReference>
<dbReference type="SUPFAM" id="SSF56281">
    <property type="entry name" value="Metallo-hydrolase/oxidoreductase"/>
    <property type="match status" value="1"/>
</dbReference>
<dbReference type="GO" id="GO:0005847">
    <property type="term" value="C:mRNA cleavage and polyadenylation specificity factor complex"/>
    <property type="evidence" value="ECO:0007669"/>
    <property type="project" value="TreeGrafter"/>
</dbReference>
<dbReference type="FunFam" id="3.40.50.10890:FF:000001">
    <property type="entry name" value="Cleavage and polyadenylation specificity factor subunit 3"/>
    <property type="match status" value="1"/>
</dbReference>
<dbReference type="PANTHER" id="PTHR11203:SF11">
    <property type="entry name" value="CLEAVAGE AND POLYADENYLATION SPECIFICITY FACTOR SUBUNIT 3"/>
    <property type="match status" value="1"/>
</dbReference>
<dbReference type="FunFam" id="3.30.50.10:FF:000007">
    <property type="entry name" value="Nitrogen regulatory AreA, N-terminal"/>
    <property type="match status" value="1"/>
</dbReference>
<keyword evidence="20" id="KW-1185">Reference proteome</keyword>
<dbReference type="Gene3D" id="3.60.15.10">
    <property type="entry name" value="Ribonuclease Z/Hydroxyacylglutathione hydrolase-like"/>
    <property type="match status" value="1"/>
</dbReference>
<feature type="region of interest" description="Disordered" evidence="16">
    <location>
        <begin position="1739"/>
        <end position="1760"/>
    </location>
</feature>
<name>A0A8H6VSP6_MYCCL</name>
<keyword evidence="6" id="KW-0479">Metal-binding</keyword>
<dbReference type="SUPFAM" id="SSF50729">
    <property type="entry name" value="PH domain-like"/>
    <property type="match status" value="1"/>
</dbReference>
<feature type="compositionally biased region" description="Polar residues" evidence="16">
    <location>
        <begin position="1105"/>
        <end position="1143"/>
    </location>
</feature>
<evidence type="ECO:0000256" key="5">
    <source>
        <dbReference type="ARBA" id="ARBA00022722"/>
    </source>
</evidence>